<dbReference type="EMBL" id="JAIQCJ010001552">
    <property type="protein sequence ID" value="KAJ8789006.1"/>
    <property type="molecule type" value="Genomic_DNA"/>
</dbReference>
<feature type="signal peptide" evidence="2">
    <location>
        <begin position="1"/>
        <end position="20"/>
    </location>
</feature>
<name>A0AB34HDC1_ESCRO</name>
<dbReference type="Proteomes" id="UP001159641">
    <property type="component" value="Unassembled WGS sequence"/>
</dbReference>
<keyword evidence="4" id="KW-1185">Reference proteome</keyword>
<sequence>MPSTGSFCLVCIYLLPCGLQQGSSSGQQESQSVQHWAPIAVSFPRGRGAEPEEAGLGSVHQKPPGWGADFSGDTGCIFQGSWVPLEDLFSHLLSESYLTATEMLDDIHFQKSKLGPILRFLSVFESHYRICFLVICSVTPFPEGGAVSRVSPPRLDAAHGALRGEGELPAVFHGPEPSSFSSPRSER</sequence>
<accession>A0AB34HDC1</accession>
<proteinExistence type="predicted"/>
<dbReference type="AlphaFoldDB" id="A0AB34HDC1"/>
<feature type="chain" id="PRO_5044313797" evidence="2">
    <location>
        <begin position="21"/>
        <end position="187"/>
    </location>
</feature>
<keyword evidence="2" id="KW-0732">Signal</keyword>
<feature type="compositionally biased region" description="Low complexity" evidence="1">
    <location>
        <begin position="175"/>
        <end position="187"/>
    </location>
</feature>
<evidence type="ECO:0000256" key="2">
    <source>
        <dbReference type="SAM" id="SignalP"/>
    </source>
</evidence>
<comment type="caution">
    <text evidence="3">The sequence shown here is derived from an EMBL/GenBank/DDBJ whole genome shotgun (WGS) entry which is preliminary data.</text>
</comment>
<feature type="region of interest" description="Disordered" evidence="1">
    <location>
        <begin position="167"/>
        <end position="187"/>
    </location>
</feature>
<evidence type="ECO:0000313" key="3">
    <source>
        <dbReference type="EMBL" id="KAJ8789006.1"/>
    </source>
</evidence>
<organism evidence="3 4">
    <name type="scientific">Eschrichtius robustus</name>
    <name type="common">California gray whale</name>
    <name type="synonym">Eschrichtius gibbosus</name>
    <dbReference type="NCBI Taxonomy" id="9764"/>
    <lineage>
        <taxon>Eukaryota</taxon>
        <taxon>Metazoa</taxon>
        <taxon>Chordata</taxon>
        <taxon>Craniata</taxon>
        <taxon>Vertebrata</taxon>
        <taxon>Euteleostomi</taxon>
        <taxon>Mammalia</taxon>
        <taxon>Eutheria</taxon>
        <taxon>Laurasiatheria</taxon>
        <taxon>Artiodactyla</taxon>
        <taxon>Whippomorpha</taxon>
        <taxon>Cetacea</taxon>
        <taxon>Mysticeti</taxon>
        <taxon>Eschrichtiidae</taxon>
        <taxon>Eschrichtius</taxon>
    </lineage>
</organism>
<evidence type="ECO:0000256" key="1">
    <source>
        <dbReference type="SAM" id="MobiDB-lite"/>
    </source>
</evidence>
<reference evidence="3 4" key="1">
    <citation type="submission" date="2022-11" db="EMBL/GenBank/DDBJ databases">
        <title>Whole genome sequence of Eschrichtius robustus ER-17-0199.</title>
        <authorList>
            <person name="Bruniche-Olsen A."/>
            <person name="Black A.N."/>
            <person name="Fields C.J."/>
            <person name="Walden K."/>
            <person name="Dewoody J.A."/>
        </authorList>
    </citation>
    <scope>NUCLEOTIDE SEQUENCE [LARGE SCALE GENOMIC DNA]</scope>
    <source>
        <strain evidence="3">ER-17-0199</strain>
        <tissue evidence="3">Blubber</tissue>
    </source>
</reference>
<protein>
    <submittedName>
        <fullName evidence="3">Uncharacterized protein</fullName>
    </submittedName>
</protein>
<evidence type="ECO:0000313" key="4">
    <source>
        <dbReference type="Proteomes" id="UP001159641"/>
    </source>
</evidence>
<gene>
    <name evidence="3" type="ORF">J1605_022300</name>
</gene>